<comment type="caution">
    <text evidence="2">The sequence shown here is derived from an EMBL/GenBank/DDBJ whole genome shotgun (WGS) entry which is preliminary data.</text>
</comment>
<evidence type="ECO:0000256" key="1">
    <source>
        <dbReference type="ARBA" id="ARBA00006484"/>
    </source>
</evidence>
<accession>A0AA40VN07</accession>
<dbReference type="EMBL" id="JACIFH010000001">
    <property type="protein sequence ID" value="MBB4140284.1"/>
    <property type="molecule type" value="Genomic_DNA"/>
</dbReference>
<dbReference type="GO" id="GO:0016616">
    <property type="term" value="F:oxidoreductase activity, acting on the CH-OH group of donors, NAD or NADP as acceptor"/>
    <property type="evidence" value="ECO:0007669"/>
    <property type="project" value="TreeGrafter"/>
</dbReference>
<dbReference type="Gene3D" id="3.40.50.720">
    <property type="entry name" value="NAD(P)-binding Rossmann-like Domain"/>
    <property type="match status" value="1"/>
</dbReference>
<evidence type="ECO:0000313" key="3">
    <source>
        <dbReference type="Proteomes" id="UP000549113"/>
    </source>
</evidence>
<dbReference type="CDD" id="cd05233">
    <property type="entry name" value="SDR_c"/>
    <property type="match status" value="1"/>
</dbReference>
<proteinExistence type="inferred from homology"/>
<dbReference type="Pfam" id="PF13561">
    <property type="entry name" value="adh_short_C2"/>
    <property type="match status" value="1"/>
</dbReference>
<dbReference type="InterPro" id="IPR002347">
    <property type="entry name" value="SDR_fam"/>
</dbReference>
<sequence>MILVVGGHGLIGSAVVSALRQEGATVIPASRHAPEGVTMDARSDESVTKALNEIRCLHGRVDGLVVTAAQSARTLHQSRNSDPDQVARAVEDKAMSFLRLANAILPPMVEAGYGRVVGVSGQNAFQTGNITGSVRDAARVVTAKNLADAVAGSGVKVNAVSPGIVVDEPSGDIRLGRGGQRTPADVANLVTFPDVTAERSGLRRVLGCRAPSPRCDWALTPALSRRRPYWWRAIR</sequence>
<dbReference type="PANTHER" id="PTHR42760">
    <property type="entry name" value="SHORT-CHAIN DEHYDROGENASES/REDUCTASES FAMILY MEMBER"/>
    <property type="match status" value="1"/>
</dbReference>
<name>A0AA40VN07_9MICO</name>
<protein>
    <submittedName>
        <fullName evidence="2">NAD(P)-dependent dehydrogenase (Short-subunit alcohol dehydrogenase family)</fullName>
    </submittedName>
</protein>
<dbReference type="PRINTS" id="PR00081">
    <property type="entry name" value="GDHRDH"/>
</dbReference>
<comment type="similarity">
    <text evidence="1">Belongs to the short-chain dehydrogenases/reductases (SDR) family.</text>
</comment>
<dbReference type="PANTHER" id="PTHR42760:SF78">
    <property type="entry name" value="3-OXOACYL-[ACYL-CARRIER-PROTEIN] REDUCTASE [NADH]"/>
    <property type="match status" value="1"/>
</dbReference>
<reference evidence="2 3" key="1">
    <citation type="submission" date="2020-08" db="EMBL/GenBank/DDBJ databases">
        <title>Sequencing the genomes of 1000 actinobacteria strains.</title>
        <authorList>
            <person name="Klenk H.-P."/>
        </authorList>
    </citation>
    <scope>NUCLEOTIDE SEQUENCE [LARGE SCALE GENOMIC DNA]</scope>
    <source>
        <strain evidence="2 3">DSM 19600</strain>
    </source>
</reference>
<dbReference type="AlphaFoldDB" id="A0AA40VN07"/>
<evidence type="ECO:0000313" key="2">
    <source>
        <dbReference type="EMBL" id="MBB4140284.1"/>
    </source>
</evidence>
<dbReference type="SUPFAM" id="SSF51735">
    <property type="entry name" value="NAD(P)-binding Rossmann-fold domains"/>
    <property type="match status" value="1"/>
</dbReference>
<dbReference type="Proteomes" id="UP000549113">
    <property type="component" value="Unassembled WGS sequence"/>
</dbReference>
<dbReference type="RefSeq" id="WP_248199319.1">
    <property type="nucleotide sequence ID" value="NZ_BAABCO010000002.1"/>
</dbReference>
<gene>
    <name evidence="2" type="ORF">BKA10_002078</name>
</gene>
<dbReference type="InterPro" id="IPR036291">
    <property type="entry name" value="NAD(P)-bd_dom_sf"/>
</dbReference>
<organism evidence="2 3">
    <name type="scientific">Microbacterium invictum</name>
    <dbReference type="NCBI Taxonomy" id="515415"/>
    <lineage>
        <taxon>Bacteria</taxon>
        <taxon>Bacillati</taxon>
        <taxon>Actinomycetota</taxon>
        <taxon>Actinomycetes</taxon>
        <taxon>Micrococcales</taxon>
        <taxon>Microbacteriaceae</taxon>
        <taxon>Microbacterium</taxon>
    </lineage>
</organism>
<keyword evidence="3" id="KW-1185">Reference proteome</keyword>